<dbReference type="Gene3D" id="3.40.50.1000">
    <property type="entry name" value="HAD superfamily/HAD-like"/>
    <property type="match status" value="1"/>
</dbReference>
<dbReference type="PANTHER" id="PTHR12083">
    <property type="entry name" value="BIFUNCTIONAL POLYNUCLEOTIDE PHOSPHATASE/KINASE"/>
    <property type="match status" value="1"/>
</dbReference>
<dbReference type="GO" id="GO:0046404">
    <property type="term" value="F:ATP-dependent polydeoxyribonucleotide 5'-hydroxyl-kinase activity"/>
    <property type="evidence" value="ECO:0007669"/>
    <property type="project" value="TreeGrafter"/>
</dbReference>
<dbReference type="GO" id="GO:0046403">
    <property type="term" value="F:polynucleotide 3'-phosphatase activity"/>
    <property type="evidence" value="ECO:0007669"/>
    <property type="project" value="TreeGrafter"/>
</dbReference>
<dbReference type="InterPro" id="IPR027417">
    <property type="entry name" value="P-loop_NTPase"/>
</dbReference>
<dbReference type="InterPro" id="IPR006551">
    <property type="entry name" value="Polynucleotide_phosphatase"/>
</dbReference>
<reference evidence="2 3" key="1">
    <citation type="submission" date="2018-06" db="EMBL/GenBank/DDBJ databases">
        <title>Comparative genomics of downy mildews reveals potential adaptations to biotrophy.</title>
        <authorList>
            <person name="Fletcher K."/>
            <person name="Klosterman S.J."/>
            <person name="Derevnina L."/>
            <person name="Martin F."/>
            <person name="Koike S."/>
            <person name="Reyes Chin-Wo S."/>
            <person name="Mou B."/>
            <person name="Michelmore R."/>
        </authorList>
    </citation>
    <scope>NUCLEOTIDE SEQUENCE [LARGE SCALE GENOMIC DNA]</scope>
    <source>
        <strain evidence="2 3">R13</strain>
    </source>
</reference>
<sequence length="548" mass="61512">MDAFLKRQLFTQDVMVLLGQPKEQINDGFTHKELQMLVTAHGGIVVDQQNCDEARVNIVLLIGHHPDHDIMMMNRFASAAILRAQWVKDSIEKNQRLEMTSYRVLGLQDRPAKKKQKVAIAGSTALCDAQNELLGDLEAKPHFTTILGSLYVLDARARKQDRQQERDQCYKIAGFDLDGTLIVTKSGKKFAKDQNDWKWFHPTLVKDKLEELVRDGYTLTIFSNQNGVAKGHITAAQVQNKLETIVKQLNLPMLVFLATENDVMRKPRLGAWKELANVLSTKGEEAIDKEASFYCGDAAGRPKIAGRSKDFAASDYKFALNAGIRFFTPEALFLNTKQRIHTRPDSWELGFDPKSIALNESAEPLLKPASAQIVKEEQEVVVLVGPPASGKSFFANTYLSSYVLVSQDELRTAATCKKKFVEAIAQKKSVVVDNTNRDPRARKEWVALAKEKNLPIHCFEMDVDKPLSMHLNTFRSLTQQKRIPDVAIHGFYKNFVPPTVRCLMGASNANVILTTPIVKEGFTEVVKVPFQVDKNVSAVNQALLRSYI</sequence>
<name>A0A3R7W1B2_9STRA</name>
<feature type="domain" description="BRCT" evidence="1">
    <location>
        <begin position="5"/>
        <end position="104"/>
    </location>
</feature>
<dbReference type="GO" id="GO:0003690">
    <property type="term" value="F:double-stranded DNA binding"/>
    <property type="evidence" value="ECO:0007669"/>
    <property type="project" value="TreeGrafter"/>
</dbReference>
<gene>
    <name evidence="2" type="ORF">DD237_002814</name>
</gene>
<dbReference type="PANTHER" id="PTHR12083:SF9">
    <property type="entry name" value="BIFUNCTIONAL POLYNUCLEOTIDE PHOSPHATASE_KINASE"/>
    <property type="match status" value="1"/>
</dbReference>
<protein>
    <recommendedName>
        <fullName evidence="1">BRCT domain-containing protein</fullName>
    </recommendedName>
</protein>
<dbReference type="InterPro" id="IPR036412">
    <property type="entry name" value="HAD-like_sf"/>
</dbReference>
<dbReference type="InterPro" id="IPR001357">
    <property type="entry name" value="BRCT_dom"/>
</dbReference>
<dbReference type="GO" id="GO:0006281">
    <property type="term" value="P:DNA repair"/>
    <property type="evidence" value="ECO:0007669"/>
    <property type="project" value="TreeGrafter"/>
</dbReference>
<dbReference type="PROSITE" id="PS50172">
    <property type="entry name" value="BRCT"/>
    <property type="match status" value="1"/>
</dbReference>
<dbReference type="SUPFAM" id="SSF52113">
    <property type="entry name" value="BRCT domain"/>
    <property type="match status" value="1"/>
</dbReference>
<dbReference type="NCBIfam" id="TIGR01664">
    <property type="entry name" value="DNA-3'-Pase"/>
    <property type="match status" value="1"/>
</dbReference>
<dbReference type="AlphaFoldDB" id="A0A3R7W1B2"/>
<dbReference type="SUPFAM" id="SSF52540">
    <property type="entry name" value="P-loop containing nucleoside triphosphate hydrolases"/>
    <property type="match status" value="1"/>
</dbReference>
<dbReference type="FunFam" id="3.40.50.300:FF:000737">
    <property type="entry name" value="Bifunctional polynucleotide phosphatase/kinase"/>
    <property type="match status" value="1"/>
</dbReference>
<dbReference type="Pfam" id="PF08645">
    <property type="entry name" value="PNK3P"/>
    <property type="match status" value="1"/>
</dbReference>
<proteinExistence type="predicted"/>
<dbReference type="InterPro" id="IPR013954">
    <property type="entry name" value="PNK3P"/>
</dbReference>
<evidence type="ECO:0000259" key="1">
    <source>
        <dbReference type="PROSITE" id="PS50172"/>
    </source>
</evidence>
<dbReference type="InterPro" id="IPR036420">
    <property type="entry name" value="BRCT_dom_sf"/>
</dbReference>
<evidence type="ECO:0000313" key="2">
    <source>
        <dbReference type="EMBL" id="RQM12179.1"/>
    </source>
</evidence>
<dbReference type="Pfam" id="PF13671">
    <property type="entry name" value="AAA_33"/>
    <property type="match status" value="1"/>
</dbReference>
<dbReference type="Proteomes" id="UP000286097">
    <property type="component" value="Unassembled WGS sequence"/>
</dbReference>
<organism evidence="2 3">
    <name type="scientific">Peronospora effusa</name>
    <dbReference type="NCBI Taxonomy" id="542832"/>
    <lineage>
        <taxon>Eukaryota</taxon>
        <taxon>Sar</taxon>
        <taxon>Stramenopiles</taxon>
        <taxon>Oomycota</taxon>
        <taxon>Peronosporomycetes</taxon>
        <taxon>Peronosporales</taxon>
        <taxon>Peronosporaceae</taxon>
        <taxon>Peronospora</taxon>
    </lineage>
</organism>
<dbReference type="Gene3D" id="3.40.50.300">
    <property type="entry name" value="P-loop containing nucleotide triphosphate hydrolases"/>
    <property type="match status" value="1"/>
</dbReference>
<dbReference type="EMBL" id="QKXF01000354">
    <property type="protein sequence ID" value="RQM12179.1"/>
    <property type="molecule type" value="Genomic_DNA"/>
</dbReference>
<dbReference type="VEuPathDB" id="FungiDB:DD237_002814"/>
<dbReference type="InterPro" id="IPR006549">
    <property type="entry name" value="HAD-SF_hydro_IIIA"/>
</dbReference>
<dbReference type="InterPro" id="IPR023214">
    <property type="entry name" value="HAD_sf"/>
</dbReference>
<dbReference type="Pfam" id="PF16589">
    <property type="entry name" value="BRCT_2"/>
    <property type="match status" value="1"/>
</dbReference>
<accession>A0A3R7W1B2</accession>
<evidence type="ECO:0000313" key="3">
    <source>
        <dbReference type="Proteomes" id="UP000286097"/>
    </source>
</evidence>
<dbReference type="SUPFAM" id="SSF56784">
    <property type="entry name" value="HAD-like"/>
    <property type="match status" value="1"/>
</dbReference>
<dbReference type="NCBIfam" id="TIGR01662">
    <property type="entry name" value="HAD-SF-IIIA"/>
    <property type="match status" value="1"/>
</dbReference>
<dbReference type="Gene3D" id="3.40.50.10190">
    <property type="entry name" value="BRCT domain"/>
    <property type="match status" value="1"/>
</dbReference>
<comment type="caution">
    <text evidence="2">The sequence shown here is derived from an EMBL/GenBank/DDBJ whole genome shotgun (WGS) entry which is preliminary data.</text>
</comment>